<dbReference type="Gene3D" id="3.30.750.200">
    <property type="match status" value="1"/>
</dbReference>
<gene>
    <name evidence="1" type="ORF">IAB59_07405</name>
</gene>
<dbReference type="EMBL" id="DVKQ01000095">
    <property type="protein sequence ID" value="HIT38283.1"/>
    <property type="molecule type" value="Genomic_DNA"/>
</dbReference>
<dbReference type="Proteomes" id="UP000886833">
    <property type="component" value="Unassembled WGS sequence"/>
</dbReference>
<protein>
    <submittedName>
        <fullName evidence="1">Uncharacterized protein</fullName>
    </submittedName>
</protein>
<reference evidence="1" key="2">
    <citation type="journal article" date="2021" name="PeerJ">
        <title>Extensive microbial diversity within the chicken gut microbiome revealed by metagenomics and culture.</title>
        <authorList>
            <person name="Gilroy R."/>
            <person name="Ravi A."/>
            <person name="Getino M."/>
            <person name="Pursley I."/>
            <person name="Horton D.L."/>
            <person name="Alikhan N.F."/>
            <person name="Baker D."/>
            <person name="Gharbi K."/>
            <person name="Hall N."/>
            <person name="Watson M."/>
            <person name="Adriaenssens E.M."/>
            <person name="Foster-Nyarko E."/>
            <person name="Jarju S."/>
            <person name="Secka A."/>
            <person name="Antonio M."/>
            <person name="Oren A."/>
            <person name="Chaudhuri R.R."/>
            <person name="La Ragione R."/>
            <person name="Hildebrand F."/>
            <person name="Pallen M.J."/>
        </authorList>
    </citation>
    <scope>NUCLEOTIDE SEQUENCE</scope>
    <source>
        <strain evidence="1">CHK195-26880</strain>
    </source>
</reference>
<evidence type="ECO:0000313" key="2">
    <source>
        <dbReference type="Proteomes" id="UP000886833"/>
    </source>
</evidence>
<evidence type="ECO:0000313" key="1">
    <source>
        <dbReference type="EMBL" id="HIT38283.1"/>
    </source>
</evidence>
<dbReference type="AlphaFoldDB" id="A0A9D1GCA2"/>
<organism evidence="1 2">
    <name type="scientific">Candidatus Onthousia faecipullorum</name>
    <dbReference type="NCBI Taxonomy" id="2840887"/>
    <lineage>
        <taxon>Bacteria</taxon>
        <taxon>Bacillati</taxon>
        <taxon>Bacillota</taxon>
        <taxon>Bacilli</taxon>
        <taxon>Candidatus Onthousia</taxon>
    </lineage>
</organism>
<comment type="caution">
    <text evidence="1">The sequence shown here is derived from an EMBL/GenBank/DDBJ whole genome shotgun (WGS) entry which is preliminary data.</text>
</comment>
<dbReference type="SUPFAM" id="SSF102114">
    <property type="entry name" value="Radical SAM enzymes"/>
    <property type="match status" value="1"/>
</dbReference>
<dbReference type="InterPro" id="IPR058240">
    <property type="entry name" value="rSAM_sf"/>
</dbReference>
<reference evidence="1" key="1">
    <citation type="submission" date="2020-10" db="EMBL/GenBank/DDBJ databases">
        <authorList>
            <person name="Gilroy R."/>
        </authorList>
    </citation>
    <scope>NUCLEOTIDE SEQUENCE</scope>
    <source>
        <strain evidence="1">CHK195-26880</strain>
    </source>
</reference>
<sequence length="114" mass="13058">KITVSEIKDAFNLTKYVGINVKALIMHGYPKEDINTTKETIALLEELKMSISRVGLTYFTYLPGSPIYPSEHITCNTSVYCKEQVPWGSDKEKEEVLEARKLLVKYINKNFPNK</sequence>
<accession>A0A9D1GCA2</accession>
<proteinExistence type="predicted"/>
<feature type="non-terminal residue" evidence="1">
    <location>
        <position position="1"/>
    </location>
</feature>
<name>A0A9D1GCA2_9FIRM</name>